<protein>
    <submittedName>
        <fullName evidence="1">Uncharacterized protein</fullName>
    </submittedName>
</protein>
<dbReference type="Proteomes" id="UP000564644">
    <property type="component" value="Unassembled WGS sequence"/>
</dbReference>
<organism evidence="1 2">
    <name type="scientific">Cohnella zeiphila</name>
    <dbReference type="NCBI Taxonomy" id="2761120"/>
    <lineage>
        <taxon>Bacteria</taxon>
        <taxon>Bacillati</taxon>
        <taxon>Bacillota</taxon>
        <taxon>Bacilli</taxon>
        <taxon>Bacillales</taxon>
        <taxon>Paenibacillaceae</taxon>
        <taxon>Cohnella</taxon>
    </lineage>
</organism>
<accession>A0A7X0SLU5</accession>
<dbReference type="AlphaFoldDB" id="A0A7X0SLU5"/>
<gene>
    <name evidence="1" type="ORF">H7C18_15765</name>
</gene>
<name>A0A7X0SLU5_9BACL</name>
<reference evidence="1 2" key="1">
    <citation type="submission" date="2020-08" db="EMBL/GenBank/DDBJ databases">
        <title>Cohnella phylogeny.</title>
        <authorList>
            <person name="Dunlap C."/>
        </authorList>
    </citation>
    <scope>NUCLEOTIDE SEQUENCE [LARGE SCALE GENOMIC DNA]</scope>
    <source>
        <strain evidence="1 2">CBP 2801</strain>
    </source>
</reference>
<evidence type="ECO:0000313" key="2">
    <source>
        <dbReference type="Proteomes" id="UP000564644"/>
    </source>
</evidence>
<sequence length="215" mass="23944">MTKGRLDLQHSQVPANSVYLTFNKLGGDSGNWNSIEAGSVIILRHGRLQQSFIVQFRQDEESFFTSLEMNPAIARWMKLLNQRRYAVSYNGTTRVMTLKASPYSRAPAVLRVGGASGQILIGYELQSALGIPERSRLAIACRLGSIRRRLIVRTPSNLFDRSFRLPASTMQSFGLLEGMPLGLHFDQKTLTLTMIPLRSSSSNPVVSRKNLSKAT</sequence>
<dbReference type="RefSeq" id="WP_185130043.1">
    <property type="nucleotide sequence ID" value="NZ_JACJVO010000019.1"/>
</dbReference>
<comment type="caution">
    <text evidence="1">The sequence shown here is derived from an EMBL/GenBank/DDBJ whole genome shotgun (WGS) entry which is preliminary data.</text>
</comment>
<dbReference type="EMBL" id="JACJVO010000019">
    <property type="protein sequence ID" value="MBB6732377.1"/>
    <property type="molecule type" value="Genomic_DNA"/>
</dbReference>
<proteinExistence type="predicted"/>
<keyword evidence="2" id="KW-1185">Reference proteome</keyword>
<evidence type="ECO:0000313" key="1">
    <source>
        <dbReference type="EMBL" id="MBB6732377.1"/>
    </source>
</evidence>